<protein>
    <submittedName>
        <fullName evidence="2">IS3 family transposase</fullName>
    </submittedName>
</protein>
<dbReference type="NCBIfam" id="NF033516">
    <property type="entry name" value="transpos_IS3"/>
    <property type="match status" value="1"/>
</dbReference>
<name>A0A4Q9EIA8_9GAMM</name>
<evidence type="ECO:0000259" key="1">
    <source>
        <dbReference type="PROSITE" id="PS50994"/>
    </source>
</evidence>
<dbReference type="InterPro" id="IPR012337">
    <property type="entry name" value="RNaseH-like_sf"/>
</dbReference>
<organism evidence="2 3">
    <name type="scientific">Hafnia paralvei</name>
    <dbReference type="NCBI Taxonomy" id="546367"/>
    <lineage>
        <taxon>Bacteria</taxon>
        <taxon>Pseudomonadati</taxon>
        <taxon>Pseudomonadota</taxon>
        <taxon>Gammaproteobacteria</taxon>
        <taxon>Enterobacterales</taxon>
        <taxon>Hafniaceae</taxon>
        <taxon>Hafnia</taxon>
    </lineage>
</organism>
<dbReference type="GO" id="GO:0015074">
    <property type="term" value="P:DNA integration"/>
    <property type="evidence" value="ECO:0007669"/>
    <property type="project" value="InterPro"/>
</dbReference>
<dbReference type="SUPFAM" id="SSF53098">
    <property type="entry name" value="Ribonuclease H-like"/>
    <property type="match status" value="1"/>
</dbReference>
<dbReference type="EMBL" id="SITD01000060">
    <property type="protein sequence ID" value="TBM25102.1"/>
    <property type="molecule type" value="Genomic_DNA"/>
</dbReference>
<dbReference type="InterPro" id="IPR036397">
    <property type="entry name" value="RNaseH_sf"/>
</dbReference>
<dbReference type="GO" id="GO:0003676">
    <property type="term" value="F:nucleic acid binding"/>
    <property type="evidence" value="ECO:0007669"/>
    <property type="project" value="InterPro"/>
</dbReference>
<dbReference type="InterPro" id="IPR001584">
    <property type="entry name" value="Integrase_cat-core"/>
</dbReference>
<dbReference type="PANTHER" id="PTHR46889">
    <property type="entry name" value="TRANSPOSASE INSF FOR INSERTION SEQUENCE IS3B-RELATED"/>
    <property type="match status" value="1"/>
</dbReference>
<evidence type="ECO:0000313" key="2">
    <source>
        <dbReference type="EMBL" id="TBM25102.1"/>
    </source>
</evidence>
<gene>
    <name evidence="2" type="ORF">EYY89_12530</name>
</gene>
<proteinExistence type="predicted"/>
<dbReference type="InterPro" id="IPR048020">
    <property type="entry name" value="Transpos_IS3"/>
</dbReference>
<dbReference type="PROSITE" id="PS50994">
    <property type="entry name" value="INTEGRASE"/>
    <property type="match status" value="1"/>
</dbReference>
<comment type="caution">
    <text evidence="2">The sequence shown here is derived from an EMBL/GenBank/DDBJ whole genome shotgun (WGS) entry which is preliminary data.</text>
</comment>
<dbReference type="InterPro" id="IPR050900">
    <property type="entry name" value="Transposase_IS3/IS150/IS904"/>
</dbReference>
<evidence type="ECO:0000313" key="3">
    <source>
        <dbReference type="Proteomes" id="UP000293380"/>
    </source>
</evidence>
<reference evidence="2 3" key="1">
    <citation type="submission" date="2019-02" db="EMBL/GenBank/DDBJ databases">
        <title>Comparative genomic analysis of the Hafnia genus genomes.</title>
        <authorList>
            <person name="Zhiqiu Y."/>
            <person name="Chao Y."/>
            <person name="Yuhui D."/>
            <person name="Di H."/>
            <person name="Bin L."/>
        </authorList>
    </citation>
    <scope>NUCLEOTIDE SEQUENCE [LARGE SCALE GENOMIC DNA]</scope>
    <source>
        <strain evidence="2 3">PCM_1194</strain>
    </source>
</reference>
<dbReference type="Pfam" id="PF13333">
    <property type="entry name" value="rve_2"/>
    <property type="match status" value="1"/>
</dbReference>
<dbReference type="PANTHER" id="PTHR46889:SF4">
    <property type="entry name" value="TRANSPOSASE INSO FOR INSERTION SEQUENCE ELEMENT IS911B-RELATED"/>
    <property type="match status" value="1"/>
</dbReference>
<dbReference type="Pfam" id="PF13276">
    <property type="entry name" value="HTH_21"/>
    <property type="match status" value="1"/>
</dbReference>
<dbReference type="InterPro" id="IPR025948">
    <property type="entry name" value="HTH-like_dom"/>
</dbReference>
<accession>A0A4Q9EIA8</accession>
<feature type="domain" description="Integrase catalytic" evidence="1">
    <location>
        <begin position="144"/>
        <end position="306"/>
    </location>
</feature>
<dbReference type="AlphaFoldDB" id="A0A4Q9EIA8"/>
<dbReference type="Proteomes" id="UP000293380">
    <property type="component" value="Unassembled WGS sequence"/>
</dbReference>
<dbReference type="Pfam" id="PF00665">
    <property type="entry name" value="rve"/>
    <property type="match status" value="1"/>
</dbReference>
<sequence>MSPCGDGLFKKTRCLNPTKETGATEKTKIVSGLRLVYSLPHLLEASQLARSTFYWQSSHSERRDKHALIKTKIADIFTQSQERYGSRKIVSALSKQAVNMTAKTVLKLMREIGIRCKIKGKRYQSYVKGKGRHTAQNLMARDFSAAHPNEKWVTNVTEFKVAKQKLFFSPVMDLFNREIITWTVNTSPTYSLVQTMLRQALTQLPEGKKVMLHSDQGWHYRMDDYVQQLKERGVIQSMSRKGNCYDNAVIESFFGTLKNEFFRREKFNSVGELVAGLKKYVDWYNHVRIKPALKGLSPVEYRTQYQKLTKNSV</sequence>
<dbReference type="Gene3D" id="3.30.420.10">
    <property type="entry name" value="Ribonuclease H-like superfamily/Ribonuclease H"/>
    <property type="match status" value="1"/>
</dbReference>